<dbReference type="Gene3D" id="3.40.50.300">
    <property type="entry name" value="P-loop containing nucleotide triphosphate hydrolases"/>
    <property type="match status" value="1"/>
</dbReference>
<gene>
    <name evidence="2" type="ORF">SAMN05216363_3701</name>
</gene>
<sequence length="192" mass="21926">MPCHPPFHVLTGGPGSGKSSLLAALAQKGQNVVEEAGREIIRDQQAIAGLGLPWHDPRLFAELMLAWELRAHRQALTRKGRVFFDRSLVDIIGYLRLNDLPVGEHLLQAVRQLRYQRQVFLLPHWPQIYRNDHERRQDAAEAERTCAVMREVYVEAGYRLIEVPRMSLAQRRDFVLQCSGLNPSPAYENAPE</sequence>
<dbReference type="InterPro" id="IPR038727">
    <property type="entry name" value="NadR/Ttd14_AAA_dom"/>
</dbReference>
<dbReference type="SUPFAM" id="SSF52540">
    <property type="entry name" value="P-loop containing nucleoside triphosphate hydrolases"/>
    <property type="match status" value="1"/>
</dbReference>
<evidence type="ECO:0000259" key="1">
    <source>
        <dbReference type="Pfam" id="PF13521"/>
    </source>
</evidence>
<keyword evidence="3" id="KW-1185">Reference proteome</keyword>
<organism evidence="2 3">
    <name type="scientific">Pseudomonas sihuiensis</name>
    <dbReference type="NCBI Taxonomy" id="1274359"/>
    <lineage>
        <taxon>Bacteria</taxon>
        <taxon>Pseudomonadati</taxon>
        <taxon>Pseudomonadota</taxon>
        <taxon>Gammaproteobacteria</taxon>
        <taxon>Pseudomonadales</taxon>
        <taxon>Pseudomonadaceae</taxon>
        <taxon>Pseudomonas</taxon>
    </lineage>
</organism>
<accession>A0A1H2MLT8</accession>
<dbReference type="Pfam" id="PF13521">
    <property type="entry name" value="AAA_28"/>
    <property type="match status" value="1"/>
</dbReference>
<dbReference type="RefSeq" id="WP_092378707.1">
    <property type="nucleotide sequence ID" value="NZ_LT629797.1"/>
</dbReference>
<reference evidence="3" key="1">
    <citation type="submission" date="2016-10" db="EMBL/GenBank/DDBJ databases">
        <authorList>
            <person name="Varghese N."/>
            <person name="Submissions S."/>
        </authorList>
    </citation>
    <scope>NUCLEOTIDE SEQUENCE [LARGE SCALE GENOMIC DNA]</scope>
    <source>
        <strain evidence="3">KCTC 32246</strain>
    </source>
</reference>
<name>A0A1H2MLT8_9PSED</name>
<dbReference type="AlphaFoldDB" id="A0A1H2MLT8"/>
<protein>
    <submittedName>
        <fullName evidence="2">Predicted ATPase</fullName>
    </submittedName>
</protein>
<evidence type="ECO:0000313" key="2">
    <source>
        <dbReference type="EMBL" id="SDU94190.1"/>
    </source>
</evidence>
<evidence type="ECO:0000313" key="3">
    <source>
        <dbReference type="Proteomes" id="UP000198675"/>
    </source>
</evidence>
<feature type="domain" description="NadR/Ttd14 AAA" evidence="1">
    <location>
        <begin position="8"/>
        <end position="171"/>
    </location>
</feature>
<dbReference type="EMBL" id="LT629797">
    <property type="protein sequence ID" value="SDU94190.1"/>
    <property type="molecule type" value="Genomic_DNA"/>
</dbReference>
<proteinExistence type="predicted"/>
<dbReference type="InterPro" id="IPR027417">
    <property type="entry name" value="P-loop_NTPase"/>
</dbReference>
<dbReference type="Proteomes" id="UP000198675">
    <property type="component" value="Chromosome I"/>
</dbReference>